<organism evidence="4 5">
    <name type="scientific">Wickerhamiella sorbophila</name>
    <dbReference type="NCBI Taxonomy" id="45607"/>
    <lineage>
        <taxon>Eukaryota</taxon>
        <taxon>Fungi</taxon>
        <taxon>Dikarya</taxon>
        <taxon>Ascomycota</taxon>
        <taxon>Saccharomycotina</taxon>
        <taxon>Dipodascomycetes</taxon>
        <taxon>Dipodascales</taxon>
        <taxon>Trichomonascaceae</taxon>
        <taxon>Wickerhamiella</taxon>
    </lineage>
</organism>
<dbReference type="Gene3D" id="3.30.70.870">
    <property type="entry name" value="Elongation Factor G (Translational Gtpase), domain 3"/>
    <property type="match status" value="1"/>
</dbReference>
<dbReference type="SUPFAM" id="SSF54211">
    <property type="entry name" value="Ribosomal protein S5 domain 2-like"/>
    <property type="match status" value="1"/>
</dbReference>
<protein>
    <submittedName>
        <fullName evidence="4">U5 small nuclear ribonucleoprotein component CLO</fullName>
    </submittedName>
</protein>
<sequence length="838" mass="93097">MDYDEFGNYIGPDQLVEVTESESEASVEEVIEGQNDQAIVLQENKVYYPPAQQVYGDVDIVDADEDAQDISVPLIKPIEENVHISTAKPPKVRYDRHFQRELQKTGVHSRVVVLLGAQGHGKTSLIDVLVENTHLLSEMQLKKPLKYTHTQEFEKGRDLSVFITPISLLLQSSQSKSFNIHFLDTPGHSDFFDEVNCAMGLADGGLLLIDVVEGLLPAARRAIRRAAELKLPLKFIFTKIDRLIIDLKLPPTEAYHRLDYLLDEVNDSMVRAHLEAFDSSDVLFTSASNQWCFNLDVFAEMYEITPMHLWGDVFFENQIFSSNGNHWSFSELVLAPIYKIYSAAMSSDDDLAKVLEELGVSLKKSEFRMNYLPRLRLIFNRFLGWSSLVDKITEFPYEHKTIIGKSVVAGSQLLTLARIGEPLAVGDEVQGQKIENFWIPYAQYRIPQSEVYPGEIVLIDVEPTTERVSVPAVKLGIEPLLPTDQPKMLAAVSQCLHLFPGLHAEAQDSGDYVLFGTGEMFFDCVMYYIRAVLGHVEVKVSDPAVKFAEGCVEQSYASCPVSMPGGGSITVLASPVPQELSKELAQVPKTLAALKPILKAHGWDNMGIRSVWCFGPDVNRGSCLILNDVLGENRALAEDAREEITDGFLMCAHRGPLCDEELHGTIFKVIGFDKGKATSGQIVAAARRACYSAFLVASPRLLEPWYEICVVGPLKAGRSVYENLRQRRGKVLDDRPIPGTNLYRIEGKVPVIDSFGLETDIRVATKGQTKISFVFSHYAVVPGDPLDGDVELQPLETAVGAQLARNFVSKTRKRKGLSNSPSLAKYLDKDVAEVLGVS</sequence>
<dbReference type="InterPro" id="IPR027417">
    <property type="entry name" value="P-loop_NTPase"/>
</dbReference>
<dbReference type="InterPro" id="IPR020568">
    <property type="entry name" value="Ribosomal_Su5_D2-typ_SF"/>
</dbReference>
<dbReference type="InterPro" id="IPR000640">
    <property type="entry name" value="EFG_V-like"/>
</dbReference>
<keyword evidence="4" id="KW-0687">Ribonucleoprotein</keyword>
<evidence type="ECO:0000256" key="2">
    <source>
        <dbReference type="ARBA" id="ARBA00023187"/>
    </source>
</evidence>
<proteinExistence type="predicted"/>
<dbReference type="GeneID" id="36514446"/>
<dbReference type="STRING" id="45607.A0A2T0FDN8"/>
<dbReference type="InterPro" id="IPR014721">
    <property type="entry name" value="Ribsml_uS5_D2-typ_fold_subgr"/>
</dbReference>
<evidence type="ECO:0000256" key="1">
    <source>
        <dbReference type="ARBA" id="ARBA00022664"/>
    </source>
</evidence>
<dbReference type="Pfam" id="PF00009">
    <property type="entry name" value="GTP_EFTU"/>
    <property type="match status" value="1"/>
</dbReference>
<dbReference type="PANTHER" id="PTHR42908:SF6">
    <property type="entry name" value="116 KDA U5 SMALL NUCLEAR RIBONUCLEOPROTEIN COMPONENT"/>
    <property type="match status" value="1"/>
</dbReference>
<accession>A0A2T0FDN8</accession>
<dbReference type="GO" id="GO:0005525">
    <property type="term" value="F:GTP binding"/>
    <property type="evidence" value="ECO:0007669"/>
    <property type="project" value="InterPro"/>
</dbReference>
<evidence type="ECO:0000313" key="4">
    <source>
        <dbReference type="EMBL" id="PRT53077.1"/>
    </source>
</evidence>
<dbReference type="InterPro" id="IPR031950">
    <property type="entry name" value="EFTUD2_N"/>
</dbReference>
<dbReference type="GO" id="GO:0046540">
    <property type="term" value="C:U4/U6 x U5 tri-snRNP complex"/>
    <property type="evidence" value="ECO:0007669"/>
    <property type="project" value="TreeGrafter"/>
</dbReference>
<dbReference type="OrthoDB" id="364892at2759"/>
<dbReference type="AlphaFoldDB" id="A0A2T0FDN8"/>
<dbReference type="Gene3D" id="3.30.230.10">
    <property type="match status" value="1"/>
</dbReference>
<evidence type="ECO:0000313" key="5">
    <source>
        <dbReference type="Proteomes" id="UP000238350"/>
    </source>
</evidence>
<dbReference type="SUPFAM" id="SSF52540">
    <property type="entry name" value="P-loop containing nucleoside triphosphate hydrolases"/>
    <property type="match status" value="1"/>
</dbReference>
<keyword evidence="1" id="KW-0507">mRNA processing</keyword>
<dbReference type="SMART" id="SM00838">
    <property type="entry name" value="EFG_C"/>
    <property type="match status" value="1"/>
</dbReference>
<dbReference type="Gene3D" id="3.40.50.300">
    <property type="entry name" value="P-loop containing nucleotide triphosphate hydrolases"/>
    <property type="match status" value="1"/>
</dbReference>
<dbReference type="GO" id="GO:0071007">
    <property type="term" value="C:U2-type catalytic step 2 spliceosome"/>
    <property type="evidence" value="ECO:0007669"/>
    <property type="project" value="TreeGrafter"/>
</dbReference>
<dbReference type="Pfam" id="PF16004">
    <property type="entry name" value="EFTUD2"/>
    <property type="match status" value="1"/>
</dbReference>
<gene>
    <name evidence="4" type="ORF">B9G98_00697</name>
</gene>
<comment type="caution">
    <text evidence="4">The sequence shown here is derived from an EMBL/GenBank/DDBJ whole genome shotgun (WGS) entry which is preliminary data.</text>
</comment>
<dbReference type="GO" id="GO:0005829">
    <property type="term" value="C:cytosol"/>
    <property type="evidence" value="ECO:0007669"/>
    <property type="project" value="TreeGrafter"/>
</dbReference>
<reference evidence="4 5" key="1">
    <citation type="submission" date="2017-04" db="EMBL/GenBank/DDBJ databases">
        <title>Genome sequencing of [Candida] sorbophila.</title>
        <authorList>
            <person name="Ahn J.O."/>
        </authorList>
    </citation>
    <scope>NUCLEOTIDE SEQUENCE [LARGE SCALE GENOMIC DNA]</scope>
    <source>
        <strain evidence="4 5">DS02</strain>
    </source>
</reference>
<dbReference type="Pfam" id="PF00679">
    <property type="entry name" value="EFG_C"/>
    <property type="match status" value="1"/>
</dbReference>
<dbReference type="EMBL" id="NDIQ01000001">
    <property type="protein sequence ID" value="PRT53077.1"/>
    <property type="molecule type" value="Genomic_DNA"/>
</dbReference>
<dbReference type="InterPro" id="IPR035647">
    <property type="entry name" value="EFG_III/V"/>
</dbReference>
<dbReference type="GO" id="GO:0030623">
    <property type="term" value="F:U5 snRNA binding"/>
    <property type="evidence" value="ECO:0007669"/>
    <property type="project" value="TreeGrafter"/>
</dbReference>
<dbReference type="InterPro" id="IPR000795">
    <property type="entry name" value="T_Tr_GTP-bd_dom"/>
</dbReference>
<dbReference type="PANTHER" id="PTHR42908">
    <property type="entry name" value="TRANSLATION ELONGATION FACTOR-RELATED"/>
    <property type="match status" value="1"/>
</dbReference>
<dbReference type="GO" id="GO:0000398">
    <property type="term" value="P:mRNA splicing, via spliceosome"/>
    <property type="evidence" value="ECO:0007669"/>
    <property type="project" value="TreeGrafter"/>
</dbReference>
<evidence type="ECO:0000259" key="3">
    <source>
        <dbReference type="SMART" id="SM00838"/>
    </source>
</evidence>
<keyword evidence="5" id="KW-1185">Reference proteome</keyword>
<feature type="domain" description="Elongation factor EFG" evidence="3">
    <location>
        <begin position="700"/>
        <end position="789"/>
    </location>
</feature>
<keyword evidence="2" id="KW-0508">mRNA splicing</keyword>
<dbReference type="Proteomes" id="UP000238350">
    <property type="component" value="Unassembled WGS sequence"/>
</dbReference>
<dbReference type="RefSeq" id="XP_024663023.1">
    <property type="nucleotide sequence ID" value="XM_024807255.1"/>
</dbReference>
<dbReference type="GO" id="GO:0003924">
    <property type="term" value="F:GTPase activity"/>
    <property type="evidence" value="ECO:0007669"/>
    <property type="project" value="InterPro"/>
</dbReference>
<dbReference type="Gene3D" id="3.30.70.240">
    <property type="match status" value="1"/>
</dbReference>
<name>A0A2T0FDN8_9ASCO</name>
<dbReference type="SUPFAM" id="SSF54980">
    <property type="entry name" value="EF-G C-terminal domain-like"/>
    <property type="match status" value="2"/>
</dbReference>